<dbReference type="SUPFAM" id="SSF103473">
    <property type="entry name" value="MFS general substrate transporter"/>
    <property type="match status" value="1"/>
</dbReference>
<feature type="transmembrane region" description="Helical" evidence="6">
    <location>
        <begin position="241"/>
        <end position="266"/>
    </location>
</feature>
<feature type="transmembrane region" description="Helical" evidence="6">
    <location>
        <begin position="278"/>
        <end position="298"/>
    </location>
</feature>
<feature type="transmembrane region" description="Helical" evidence="6">
    <location>
        <begin position="338"/>
        <end position="358"/>
    </location>
</feature>
<evidence type="ECO:0000313" key="9">
    <source>
        <dbReference type="Proteomes" id="UP000238701"/>
    </source>
</evidence>
<keyword evidence="3 6" id="KW-0812">Transmembrane</keyword>
<feature type="transmembrane region" description="Helical" evidence="6">
    <location>
        <begin position="165"/>
        <end position="184"/>
    </location>
</feature>
<dbReference type="AlphaFoldDB" id="A0A2U3L2D6"/>
<feature type="transmembrane region" description="Helical" evidence="6">
    <location>
        <begin position="216"/>
        <end position="235"/>
    </location>
</feature>
<comment type="subcellular location">
    <subcellularLocation>
        <location evidence="1">Membrane</location>
        <topology evidence="1">Multi-pass membrane protein</topology>
    </subcellularLocation>
</comment>
<feature type="domain" description="Major facilitator superfamily (MFS) profile" evidence="7">
    <location>
        <begin position="11"/>
        <end position="428"/>
    </location>
</feature>
<feature type="transmembrane region" description="Helical" evidence="6">
    <location>
        <begin position="135"/>
        <end position="153"/>
    </location>
</feature>
<keyword evidence="2" id="KW-0813">Transport</keyword>
<feature type="transmembrane region" description="Helical" evidence="6">
    <location>
        <begin position="310"/>
        <end position="331"/>
    </location>
</feature>
<dbReference type="PANTHER" id="PTHR23505:SF79">
    <property type="entry name" value="PROTEIN SPINSTER"/>
    <property type="match status" value="1"/>
</dbReference>
<feature type="transmembrane region" description="Helical" evidence="6">
    <location>
        <begin position="403"/>
        <end position="421"/>
    </location>
</feature>
<evidence type="ECO:0000256" key="1">
    <source>
        <dbReference type="ARBA" id="ARBA00004141"/>
    </source>
</evidence>
<name>A0A2U3L2D6_9BACT</name>
<evidence type="ECO:0000256" key="3">
    <source>
        <dbReference type="ARBA" id="ARBA00022692"/>
    </source>
</evidence>
<reference evidence="9" key="1">
    <citation type="submission" date="2018-02" db="EMBL/GenBank/DDBJ databases">
        <authorList>
            <person name="Hausmann B."/>
        </authorList>
    </citation>
    <scope>NUCLEOTIDE SEQUENCE [LARGE SCALE GENOMIC DNA]</scope>
    <source>
        <strain evidence="9">Peat soil MAG SbA1</strain>
    </source>
</reference>
<organism evidence="8 9">
    <name type="scientific">Candidatus Sulfotelmatobacter kueseliae</name>
    <dbReference type="NCBI Taxonomy" id="2042962"/>
    <lineage>
        <taxon>Bacteria</taxon>
        <taxon>Pseudomonadati</taxon>
        <taxon>Acidobacteriota</taxon>
        <taxon>Terriglobia</taxon>
        <taxon>Terriglobales</taxon>
        <taxon>Candidatus Korobacteraceae</taxon>
        <taxon>Candidatus Sulfotelmatobacter</taxon>
    </lineage>
</organism>
<dbReference type="InterPro" id="IPR011701">
    <property type="entry name" value="MFS"/>
</dbReference>
<dbReference type="GO" id="GO:0022857">
    <property type="term" value="F:transmembrane transporter activity"/>
    <property type="evidence" value="ECO:0007669"/>
    <property type="project" value="InterPro"/>
</dbReference>
<dbReference type="InterPro" id="IPR036259">
    <property type="entry name" value="MFS_trans_sf"/>
</dbReference>
<evidence type="ECO:0000259" key="7">
    <source>
        <dbReference type="PROSITE" id="PS50850"/>
    </source>
</evidence>
<evidence type="ECO:0000256" key="6">
    <source>
        <dbReference type="SAM" id="Phobius"/>
    </source>
</evidence>
<keyword evidence="4 6" id="KW-1133">Transmembrane helix</keyword>
<evidence type="ECO:0000256" key="5">
    <source>
        <dbReference type="ARBA" id="ARBA00023136"/>
    </source>
</evidence>
<protein>
    <submittedName>
        <fullName evidence="8">Major facilitator superfamily (MFS) transporter</fullName>
    </submittedName>
</protein>
<dbReference type="PROSITE" id="PS50850">
    <property type="entry name" value="MFS"/>
    <property type="match status" value="1"/>
</dbReference>
<dbReference type="InterPro" id="IPR020846">
    <property type="entry name" value="MFS_dom"/>
</dbReference>
<accession>A0A2U3L2D6</accession>
<evidence type="ECO:0000313" key="8">
    <source>
        <dbReference type="EMBL" id="SPF46076.1"/>
    </source>
</evidence>
<dbReference type="Pfam" id="PF07690">
    <property type="entry name" value="MFS_1"/>
    <property type="match status" value="1"/>
</dbReference>
<gene>
    <name evidence="8" type="ORF">SBA1_630025</name>
</gene>
<feature type="transmembrane region" description="Helical" evidence="6">
    <location>
        <begin position="46"/>
        <end position="65"/>
    </location>
</feature>
<dbReference type="CDD" id="cd17328">
    <property type="entry name" value="MFS_spinster_like"/>
    <property type="match status" value="1"/>
</dbReference>
<dbReference type="Proteomes" id="UP000238701">
    <property type="component" value="Unassembled WGS sequence"/>
</dbReference>
<dbReference type="InterPro" id="IPR044770">
    <property type="entry name" value="MFS_spinster-like"/>
</dbReference>
<evidence type="ECO:0000256" key="2">
    <source>
        <dbReference type="ARBA" id="ARBA00022448"/>
    </source>
</evidence>
<dbReference type="EMBL" id="OMOD01000159">
    <property type="protein sequence ID" value="SPF46076.1"/>
    <property type="molecule type" value="Genomic_DNA"/>
</dbReference>
<evidence type="ECO:0000256" key="4">
    <source>
        <dbReference type="ARBA" id="ARBA00022989"/>
    </source>
</evidence>
<proteinExistence type="predicted"/>
<dbReference type="Gene3D" id="1.20.1250.20">
    <property type="entry name" value="MFS general substrate transporter like domains"/>
    <property type="match status" value="1"/>
</dbReference>
<feature type="transmembrane region" description="Helical" evidence="6">
    <location>
        <begin position="77"/>
        <end position="96"/>
    </location>
</feature>
<keyword evidence="5 6" id="KW-0472">Membrane</keyword>
<dbReference type="GO" id="GO:0016020">
    <property type="term" value="C:membrane"/>
    <property type="evidence" value="ECO:0007669"/>
    <property type="project" value="UniProtKB-SubCell"/>
</dbReference>
<sequence length="433" mass="46859">MNPSDLQPRTALLVLTALNLLNYVDRNVLFAVQPLVQDEFHLSNAQIGYLTSAFLGFYMIAAPFVGPLADRYSRKRIIVVGALFWSGLTLLTAVTHNYRELLVRHTLVGVGEATFVTIAPTFVADLFHENVRGRILGVFYLAIPVGSAGGYLLGGYLAPHYGWRFPFYIAAAPGFALAIAVLFLKEPERGQFDSTKDVAEGDLLPEGYRASLATALFLRIFLYVRKLLLLIFALLRNPAFLTATLGMAAMTFSLGGIQVWMPKFLFSERHYTLEAANFAFGIIIVADGILAALAGGWLGDYLLPRMKSSYYLVSAASMLLGVPIMIVALFARGSAMMPAIAVAAFFLLLNTAPLNAAVINSVGAHIRATALAVNIFIIHILGDVPSPTMMGWVADKRSLQAAFILPVIAMGISSAILFYGMKFAPPVKLGDAG</sequence>
<dbReference type="PANTHER" id="PTHR23505">
    <property type="entry name" value="SPINSTER"/>
    <property type="match status" value="1"/>
</dbReference>